<dbReference type="InterPro" id="IPR000884">
    <property type="entry name" value="TSP1_rpt"/>
</dbReference>
<feature type="disulfide bond" evidence="6">
    <location>
        <begin position="36"/>
        <end position="72"/>
    </location>
</feature>
<dbReference type="Proteomes" id="UP000030746">
    <property type="component" value="Unassembled WGS sequence"/>
</dbReference>
<dbReference type="GO" id="GO:0006508">
    <property type="term" value="P:proteolysis"/>
    <property type="evidence" value="ECO:0007669"/>
    <property type="project" value="TreeGrafter"/>
</dbReference>
<dbReference type="FunFam" id="2.20.100.10:FF:000005">
    <property type="entry name" value="ADAM metallopeptidase with thrombospondin type 1 motif 9"/>
    <property type="match status" value="1"/>
</dbReference>
<dbReference type="Pfam" id="PF19030">
    <property type="entry name" value="TSP1_ADAMTS"/>
    <property type="match status" value="3"/>
</dbReference>
<keyword evidence="2" id="KW-0964">Secreted</keyword>
<evidence type="ECO:0000256" key="1">
    <source>
        <dbReference type="ARBA" id="ARBA00004613"/>
    </source>
</evidence>
<dbReference type="Pfam" id="PF19236">
    <property type="entry name" value="ADAMTS_CR_3"/>
    <property type="match status" value="1"/>
</dbReference>
<dbReference type="InterPro" id="IPR010294">
    <property type="entry name" value="ADAMTS_spacer1"/>
</dbReference>
<keyword evidence="5 6" id="KW-1015">Disulfide bond</keyword>
<dbReference type="Pfam" id="PF00090">
    <property type="entry name" value="TSP_1"/>
    <property type="match status" value="1"/>
</dbReference>
<dbReference type="FunFam" id="2.20.100.10:FF:000001">
    <property type="entry name" value="semaphorin-5A isoform X1"/>
    <property type="match status" value="1"/>
</dbReference>
<keyword evidence="4" id="KW-0677">Repeat</keyword>
<dbReference type="PANTHER" id="PTHR13723:SF281">
    <property type="entry name" value="PAPILIN"/>
    <property type="match status" value="1"/>
</dbReference>
<dbReference type="GO" id="GO:0004222">
    <property type="term" value="F:metalloendopeptidase activity"/>
    <property type="evidence" value="ECO:0007669"/>
    <property type="project" value="TreeGrafter"/>
</dbReference>
<reference evidence="10 11" key="1">
    <citation type="journal article" date="2013" name="Nature">
        <title>Insights into bilaterian evolution from three spiralian genomes.</title>
        <authorList>
            <person name="Simakov O."/>
            <person name="Marletaz F."/>
            <person name="Cho S.J."/>
            <person name="Edsinger-Gonzales E."/>
            <person name="Havlak P."/>
            <person name="Hellsten U."/>
            <person name="Kuo D.H."/>
            <person name="Larsson T."/>
            <person name="Lv J."/>
            <person name="Arendt D."/>
            <person name="Savage R."/>
            <person name="Osoegawa K."/>
            <person name="de Jong P."/>
            <person name="Grimwood J."/>
            <person name="Chapman J.A."/>
            <person name="Shapiro H."/>
            <person name="Aerts A."/>
            <person name="Otillar R.P."/>
            <person name="Terry A.Y."/>
            <person name="Boore J.L."/>
            <person name="Grigoriev I.V."/>
            <person name="Lindberg D.R."/>
            <person name="Seaver E.C."/>
            <person name="Weisblat D.A."/>
            <person name="Putnam N.H."/>
            <person name="Rokhsar D.S."/>
        </authorList>
    </citation>
    <scope>NUCLEOTIDE SEQUENCE [LARGE SCALE GENOMIC DNA]</scope>
</reference>
<dbReference type="InterPro" id="IPR045371">
    <property type="entry name" value="ADAMTS_CR_3"/>
</dbReference>
<dbReference type="GO" id="GO:0005576">
    <property type="term" value="C:extracellular region"/>
    <property type="evidence" value="ECO:0007669"/>
    <property type="project" value="UniProtKB-SubCell"/>
</dbReference>
<evidence type="ECO:0000259" key="8">
    <source>
        <dbReference type="Pfam" id="PF05986"/>
    </source>
</evidence>
<dbReference type="InterPro" id="IPR036383">
    <property type="entry name" value="TSP1_rpt_sf"/>
</dbReference>
<dbReference type="PROSITE" id="PS50092">
    <property type="entry name" value="TSP1"/>
    <property type="match status" value="3"/>
</dbReference>
<dbReference type="SMART" id="SM00209">
    <property type="entry name" value="TSP1"/>
    <property type="match status" value="4"/>
</dbReference>
<sequence length="554" mass="62003">MEYSWIIQTFILITIVTYVQCREKGRWEDWGQYSSCSRTCGGGVQHRNRRCIRGRSHMNGMCVGPGVEYSSCNTQPCPADAKDFRSDQCSRYSQVKVNGRKYSWLPHTASSTECVLKCQASENPELVKEFSRRVIDGTNCDGVDSFGICVAGVCQQVGCDRVIGSFMKEDKCRVCGGDGSTCKTMSEIFDQKNLKVGLHKVVTIPIGSTNIVVRELRNSLSYLVVKNGAGKFYINGLSKSTNDNSENNIAGTTIRYVKKPDRRDEPETLSALGPLNETLQVDLMIQDGNPGIQYEYSVQRSLVHHAENPKLRYTWINGIWTRCSKTCGQGLQIRAVSCIDRQSGVSVSNDLCDIRLKPDGRQVCRQQDCPEDRIGYSWVLGHWGECSSDCGIGEQTQLAYCQEKGTMGKAVYTDDDLCLRYVGPKPDYKRACEGDISCPHWTSGPWLECSVTCGFGRQTRQVFCQEDPPNSQEEPKQRPHELCAHESRPTRQRLCTRSPCSDGSNRNYLEFEESGEIIAHCSATLYGCCSDGKTRAENWKKTNCGQNKGNSDIR</sequence>
<feature type="chain" id="PRO_5004717292" evidence="7">
    <location>
        <begin position="22"/>
        <end position="554"/>
    </location>
</feature>
<feature type="disulfide bond" evidence="6">
    <location>
        <begin position="40"/>
        <end position="77"/>
    </location>
</feature>
<evidence type="ECO:0000259" key="9">
    <source>
        <dbReference type="Pfam" id="PF19236"/>
    </source>
</evidence>
<accession>V4AKZ2</accession>
<keyword evidence="3 7" id="KW-0732">Signal</keyword>
<dbReference type="PRINTS" id="PR01857">
    <property type="entry name" value="ADAMTSFAMILY"/>
</dbReference>
<proteinExistence type="predicted"/>
<dbReference type="PANTHER" id="PTHR13723">
    <property type="entry name" value="ADAMTS A DISINTEGRIN AND METALLOPROTEASE WITH THROMBOSPONDIN MOTIFS PROTEASE"/>
    <property type="match status" value="1"/>
</dbReference>
<dbReference type="HOGENOM" id="CLU_000660_7_1_1"/>
<dbReference type="GO" id="GO:0031012">
    <property type="term" value="C:extracellular matrix"/>
    <property type="evidence" value="ECO:0007669"/>
    <property type="project" value="TreeGrafter"/>
</dbReference>
<name>V4AKZ2_LOTGI</name>
<feature type="domain" description="ADAMTS/ADAMTS-like Spacer 1" evidence="8">
    <location>
        <begin position="185"/>
        <end position="298"/>
    </location>
</feature>
<dbReference type="InterPro" id="IPR050439">
    <property type="entry name" value="ADAMTS_ADAMTS-like"/>
</dbReference>
<dbReference type="AlphaFoldDB" id="V4AKZ2"/>
<evidence type="ECO:0000313" key="11">
    <source>
        <dbReference type="Proteomes" id="UP000030746"/>
    </source>
</evidence>
<evidence type="ECO:0000256" key="3">
    <source>
        <dbReference type="ARBA" id="ARBA00022729"/>
    </source>
</evidence>
<dbReference type="OMA" id="PSCIQTY"/>
<dbReference type="Gene3D" id="2.60.120.830">
    <property type="match status" value="1"/>
</dbReference>
<dbReference type="InterPro" id="IPR013273">
    <property type="entry name" value="ADAMTS/ADAMTS-like"/>
</dbReference>
<evidence type="ECO:0000256" key="4">
    <source>
        <dbReference type="ARBA" id="ARBA00022737"/>
    </source>
</evidence>
<dbReference type="SUPFAM" id="SSF82895">
    <property type="entry name" value="TSP-1 type 1 repeat"/>
    <property type="match status" value="4"/>
</dbReference>
<dbReference type="OrthoDB" id="6160514at2759"/>
<evidence type="ECO:0000256" key="5">
    <source>
        <dbReference type="ARBA" id="ARBA00023157"/>
    </source>
</evidence>
<dbReference type="Gene3D" id="2.20.100.10">
    <property type="entry name" value="Thrombospondin type-1 (TSP1) repeat"/>
    <property type="match status" value="3"/>
</dbReference>
<dbReference type="GeneID" id="20238706"/>
<dbReference type="RefSeq" id="XP_009055110.1">
    <property type="nucleotide sequence ID" value="XM_009056862.1"/>
</dbReference>
<feature type="signal peptide" evidence="7">
    <location>
        <begin position="1"/>
        <end position="21"/>
    </location>
</feature>
<evidence type="ECO:0000313" key="10">
    <source>
        <dbReference type="EMBL" id="ESO94266.1"/>
    </source>
</evidence>
<feature type="disulfide bond" evidence="6">
    <location>
        <begin position="51"/>
        <end position="62"/>
    </location>
</feature>
<organism evidence="10 11">
    <name type="scientific">Lottia gigantea</name>
    <name type="common">Giant owl limpet</name>
    <dbReference type="NCBI Taxonomy" id="225164"/>
    <lineage>
        <taxon>Eukaryota</taxon>
        <taxon>Metazoa</taxon>
        <taxon>Spiralia</taxon>
        <taxon>Lophotrochozoa</taxon>
        <taxon>Mollusca</taxon>
        <taxon>Gastropoda</taxon>
        <taxon>Patellogastropoda</taxon>
        <taxon>Lottioidea</taxon>
        <taxon>Lottiidae</taxon>
        <taxon>Lottia</taxon>
    </lineage>
</organism>
<comment type="subcellular location">
    <subcellularLocation>
        <location evidence="1">Secreted</location>
    </subcellularLocation>
</comment>
<feature type="domain" description="ADAMTS/ADAMTS-like cysteine-rich" evidence="9">
    <location>
        <begin position="103"/>
        <end position="182"/>
    </location>
</feature>
<dbReference type="GO" id="GO:0030198">
    <property type="term" value="P:extracellular matrix organization"/>
    <property type="evidence" value="ECO:0007669"/>
    <property type="project" value="InterPro"/>
</dbReference>
<evidence type="ECO:0000256" key="7">
    <source>
        <dbReference type="SAM" id="SignalP"/>
    </source>
</evidence>
<dbReference type="Pfam" id="PF05986">
    <property type="entry name" value="ADAMTS_spacer1"/>
    <property type="match status" value="1"/>
</dbReference>
<dbReference type="FunFam" id="2.60.120.830:FF:000001">
    <property type="entry name" value="A disintegrin and metalloproteinase with thrombospondin motifs 1"/>
    <property type="match status" value="1"/>
</dbReference>
<evidence type="ECO:0000256" key="2">
    <source>
        <dbReference type="ARBA" id="ARBA00022525"/>
    </source>
</evidence>
<dbReference type="KEGG" id="lgi:LOTGIDRAFT_161484"/>
<gene>
    <name evidence="10" type="ORF">LOTGIDRAFT_161484</name>
</gene>
<dbReference type="CTD" id="20238706"/>
<dbReference type="EMBL" id="KB201847">
    <property type="protein sequence ID" value="ESO94266.1"/>
    <property type="molecule type" value="Genomic_DNA"/>
</dbReference>
<protein>
    <submittedName>
        <fullName evidence="10">Uncharacterized protein</fullName>
    </submittedName>
</protein>
<keyword evidence="11" id="KW-1185">Reference proteome</keyword>
<evidence type="ECO:0000256" key="6">
    <source>
        <dbReference type="PIRSR" id="PIRSR613273-3"/>
    </source>
</evidence>